<organism evidence="5 6">
    <name type="scientific">Spirodela intermedia</name>
    <name type="common">Intermediate duckweed</name>
    <dbReference type="NCBI Taxonomy" id="51605"/>
    <lineage>
        <taxon>Eukaryota</taxon>
        <taxon>Viridiplantae</taxon>
        <taxon>Streptophyta</taxon>
        <taxon>Embryophyta</taxon>
        <taxon>Tracheophyta</taxon>
        <taxon>Spermatophyta</taxon>
        <taxon>Magnoliopsida</taxon>
        <taxon>Liliopsida</taxon>
        <taxon>Araceae</taxon>
        <taxon>Lemnoideae</taxon>
        <taxon>Spirodela</taxon>
    </lineage>
</organism>
<feature type="compositionally biased region" description="Pro residues" evidence="3">
    <location>
        <begin position="77"/>
        <end position="95"/>
    </location>
</feature>
<evidence type="ECO:0000313" key="5">
    <source>
        <dbReference type="EMBL" id="CAA7409672.1"/>
    </source>
</evidence>
<dbReference type="PANTHER" id="PTHR23204">
    <property type="entry name" value="CLEAVAGE AND POLYADENYLATION SPECIFIC FACTOR"/>
    <property type="match status" value="1"/>
</dbReference>
<keyword evidence="6" id="KW-1185">Reference proteome</keyword>
<feature type="compositionally biased region" description="Acidic residues" evidence="3">
    <location>
        <begin position="26"/>
        <end position="43"/>
    </location>
</feature>
<feature type="compositionally biased region" description="Polar residues" evidence="3">
    <location>
        <begin position="505"/>
        <end position="520"/>
    </location>
</feature>
<dbReference type="GO" id="GO:0003723">
    <property type="term" value="F:RNA binding"/>
    <property type="evidence" value="ECO:0007669"/>
    <property type="project" value="UniProtKB-UniRule"/>
</dbReference>
<feature type="compositionally biased region" description="Pro residues" evidence="3">
    <location>
        <begin position="102"/>
        <end position="112"/>
    </location>
</feature>
<reference evidence="5" key="1">
    <citation type="submission" date="2020-02" db="EMBL/GenBank/DDBJ databases">
        <authorList>
            <person name="Scholz U."/>
            <person name="Mascher M."/>
            <person name="Fiebig A."/>
        </authorList>
    </citation>
    <scope>NUCLEOTIDE SEQUENCE</scope>
</reference>
<dbReference type="SUPFAM" id="SSF54928">
    <property type="entry name" value="RNA-binding domain, RBD"/>
    <property type="match status" value="1"/>
</dbReference>
<feature type="region of interest" description="Disordered" evidence="3">
    <location>
        <begin position="1"/>
        <end position="117"/>
    </location>
</feature>
<evidence type="ECO:0000313" key="6">
    <source>
        <dbReference type="Proteomes" id="UP000663760"/>
    </source>
</evidence>
<comment type="similarity">
    <text evidence="1">Belongs to the RRM CPSF6/7 family.</text>
</comment>
<dbReference type="Pfam" id="PF00076">
    <property type="entry name" value="RRM_1"/>
    <property type="match status" value="1"/>
</dbReference>
<dbReference type="SMART" id="SM00360">
    <property type="entry name" value="RRM"/>
    <property type="match status" value="1"/>
</dbReference>
<dbReference type="PROSITE" id="PS50102">
    <property type="entry name" value="RRM"/>
    <property type="match status" value="1"/>
</dbReference>
<dbReference type="InterPro" id="IPR012677">
    <property type="entry name" value="Nucleotide-bd_a/b_plait_sf"/>
</dbReference>
<dbReference type="InterPro" id="IPR000504">
    <property type="entry name" value="RRM_dom"/>
</dbReference>
<feature type="region of interest" description="Disordered" evidence="3">
    <location>
        <begin position="331"/>
        <end position="394"/>
    </location>
</feature>
<dbReference type="GO" id="GO:0006397">
    <property type="term" value="P:mRNA processing"/>
    <property type="evidence" value="ECO:0007669"/>
    <property type="project" value="UniProtKB-KW"/>
</dbReference>
<feature type="compositionally biased region" description="Polar residues" evidence="3">
    <location>
        <begin position="336"/>
        <end position="351"/>
    </location>
</feature>
<name>A0A7I8LIJ5_SPIIN</name>
<dbReference type="InterPro" id="IPR034772">
    <property type="entry name" value="CPSF6/7"/>
</dbReference>
<dbReference type="CDD" id="cd12372">
    <property type="entry name" value="RRM_CFIm68_CFIm59"/>
    <property type="match status" value="1"/>
</dbReference>
<dbReference type="AlphaFoldDB" id="A0A7I8LIJ5"/>
<evidence type="ECO:0000256" key="3">
    <source>
        <dbReference type="SAM" id="MobiDB-lite"/>
    </source>
</evidence>
<feature type="compositionally biased region" description="Basic and acidic residues" evidence="3">
    <location>
        <begin position="523"/>
        <end position="610"/>
    </location>
</feature>
<feature type="compositionally biased region" description="Gly residues" evidence="3">
    <location>
        <begin position="354"/>
        <end position="393"/>
    </location>
</feature>
<proteinExistence type="inferred from homology"/>
<gene>
    <name evidence="5" type="ORF">SI8410_16020350</name>
</gene>
<feature type="domain" description="RRM" evidence="4">
    <location>
        <begin position="247"/>
        <end position="325"/>
    </location>
</feature>
<dbReference type="EMBL" id="LR746279">
    <property type="protein sequence ID" value="CAA7409672.1"/>
    <property type="molecule type" value="Genomic_DNA"/>
</dbReference>
<feature type="region of interest" description="Disordered" evidence="3">
    <location>
        <begin position="496"/>
        <end position="632"/>
    </location>
</feature>
<evidence type="ECO:0000259" key="4">
    <source>
        <dbReference type="PROSITE" id="PS50102"/>
    </source>
</evidence>
<dbReference type="InterPro" id="IPR035979">
    <property type="entry name" value="RBD_domain_sf"/>
</dbReference>
<dbReference type="Proteomes" id="UP000663760">
    <property type="component" value="Chromosome 16"/>
</dbReference>
<dbReference type="OrthoDB" id="439808at2759"/>
<dbReference type="GO" id="GO:0005634">
    <property type="term" value="C:nucleus"/>
    <property type="evidence" value="ECO:0007669"/>
    <property type="project" value="UniProtKB-SubCell"/>
</dbReference>
<feature type="compositionally biased region" description="Basic and acidic residues" evidence="3">
    <location>
        <begin position="57"/>
        <end position="75"/>
    </location>
</feature>
<keyword evidence="2" id="KW-0694">RNA-binding</keyword>
<sequence length="632" mass="67142">MEDDAGEGFGGVPDQFHRSEAISAVQDEDAYLGEEDEDYDDLYNDVNVGENFLQTLRRGDDAGFPREAEVEKKPETLLPPPPPPPLPLPQRPPSLPVMQQPPLLPPPPPLQQQPPSVFPERPTLIPGIGGDPSGERGIDGSRGFPEVGFQGPNEPAAVRAPASGFVGPRPEVGQPSVRPPPVPGQYGVPNFPGDGFQRQQAAAAVGIGASPAGAVSGGGAGGNYGVNLNGGTGVVVAGGVGGASGGTILFVGDLHWWTTDADLESELCKYGQVKELKFFDERASGKSKGYCQVEFFDPMAAAACKEGMNGHMFNGRACVVAFASPNTVRRMGEAQVSKSQAMTQAQTPPSQGRSRGGGGIAAGGNHGRGGGGGTGSGGWGRGGGGMGGRGQVGGMRNRMGAAGGRGIMGNGGLVTPPPPPVLHPGAMLGQGFDPTGAYGAAMGRMAGAYAGFPGGPGGPPFPGMLPSFPPVVAPHVNPAFFGRGMPTGGVGMWSDPNAAAWGGEEQSSYGEDAVSDQQYGEVSHGKDRVSERRHRDDREKDEGAGNEWPERRHHDERDAGRERDRDRDRERDRERERERERDRDRDRHREDRDRHGDHHRHRDDEWERSRSSRTRSRSREHDHSKRRRVSPR</sequence>
<protein>
    <recommendedName>
        <fullName evidence="4">RRM domain-containing protein</fullName>
    </recommendedName>
</protein>
<dbReference type="Gene3D" id="3.30.70.330">
    <property type="match status" value="1"/>
</dbReference>
<evidence type="ECO:0000256" key="1">
    <source>
        <dbReference type="ARBA" id="ARBA00006265"/>
    </source>
</evidence>
<accession>A0A7I8LIJ5</accession>
<evidence type="ECO:0000256" key="2">
    <source>
        <dbReference type="PROSITE-ProRule" id="PRU00176"/>
    </source>
</evidence>